<dbReference type="RefSeq" id="WP_248345619.1">
    <property type="nucleotide sequence ID" value="NZ_AP025592.1"/>
</dbReference>
<reference evidence="7" key="1">
    <citation type="journal article" date="2022" name="Int. J. Syst. Evol. Microbiol.">
        <title>Anaeromyxobacter oryzae sp. nov., Anaeromyxobacter diazotrophicus sp. nov. and Anaeromyxobacter paludicola sp. nov., isolated from paddy soils.</title>
        <authorList>
            <person name="Itoh H."/>
            <person name="Xu Z."/>
            <person name="Mise K."/>
            <person name="Masuda Y."/>
            <person name="Ushijima N."/>
            <person name="Hayakawa C."/>
            <person name="Shiratori Y."/>
            <person name="Senoo K."/>
        </authorList>
    </citation>
    <scope>NUCLEOTIDE SEQUENCE [LARGE SCALE GENOMIC DNA]</scope>
    <source>
        <strain evidence="7">Red630</strain>
    </source>
</reference>
<name>A0ABM7X9F1_9BACT</name>
<accession>A0ABM7X9F1</accession>
<comment type="cofactor">
    <cofactor evidence="4">
        <name>[4Fe-4S] cluster</name>
        <dbReference type="ChEBI" id="CHEBI:49883"/>
    </cofactor>
    <text evidence="4">Binds 1 [4Fe-4S] cluster per subunit.</text>
</comment>
<feature type="domain" description="Phosphoadenosine phosphosulphate reductase" evidence="5">
    <location>
        <begin position="37"/>
        <end position="206"/>
    </location>
</feature>
<protein>
    <recommendedName>
        <fullName evidence="4">Adenosine 5'-phosphosulfate reductase</fullName>
        <shortName evidence="4">APS reductase</shortName>
        <ecNumber evidence="4">1.8.4.10</ecNumber>
    </recommendedName>
    <alternativeName>
        <fullName evidence="4">5'-adenylylsulfate reductase</fullName>
    </alternativeName>
    <alternativeName>
        <fullName evidence="4">Thioredoxin-dependent 5'-adenylylsulfate reductase</fullName>
    </alternativeName>
</protein>
<dbReference type="HAMAP" id="MF_00063">
    <property type="entry name" value="CysH"/>
    <property type="match status" value="1"/>
</dbReference>
<gene>
    <name evidence="4" type="primary">cysH</name>
    <name evidence="6" type="ORF">AMPC_15530</name>
</gene>
<sequence>MFVRYEICPAMTSDLSALEGAPPEEILAEAARRWPRLAFATGFGPEGCVLVDVIARHRLPIDIFTLDTGVLFPETYELWRALERRYGLGIRAVRPAFSLEEARTVYAQLWEREPDRCCQARKVLPLRGALAGLDAWVTAIRRDQTPERASAAVAEPDPKFGLVKVNPLVRWTSADVWAHVARHGVPVNPLHAQGYPSIGCAPCTTPVAPDEDPRAGRWRGREKTECGLHGRFTGGRPAGPNA</sequence>
<dbReference type="InterPro" id="IPR004511">
    <property type="entry name" value="PAPS/APS_Rdtase"/>
</dbReference>
<dbReference type="NCBIfam" id="NF002537">
    <property type="entry name" value="PRK02090.1"/>
    <property type="match status" value="1"/>
</dbReference>
<dbReference type="InterPro" id="IPR002500">
    <property type="entry name" value="PAPS_reduct_dom"/>
</dbReference>
<keyword evidence="4" id="KW-0963">Cytoplasm</keyword>
<keyword evidence="7" id="KW-1185">Reference proteome</keyword>
<dbReference type="PIRSF" id="PIRSF000857">
    <property type="entry name" value="PAPS_reductase"/>
    <property type="match status" value="1"/>
</dbReference>
<comment type="catalytic activity">
    <reaction evidence="4">
        <text>[thioredoxin]-disulfide + sulfite + AMP + 2 H(+) = adenosine 5'-phosphosulfate + [thioredoxin]-dithiol</text>
        <dbReference type="Rhea" id="RHEA:21976"/>
        <dbReference type="Rhea" id="RHEA-COMP:10698"/>
        <dbReference type="Rhea" id="RHEA-COMP:10700"/>
        <dbReference type="ChEBI" id="CHEBI:15378"/>
        <dbReference type="ChEBI" id="CHEBI:17359"/>
        <dbReference type="ChEBI" id="CHEBI:29950"/>
        <dbReference type="ChEBI" id="CHEBI:50058"/>
        <dbReference type="ChEBI" id="CHEBI:58243"/>
        <dbReference type="ChEBI" id="CHEBI:456215"/>
        <dbReference type="EC" id="1.8.4.10"/>
    </reaction>
</comment>
<evidence type="ECO:0000256" key="1">
    <source>
        <dbReference type="ARBA" id="ARBA00009732"/>
    </source>
</evidence>
<feature type="active site" description="Nucleophile; cysteine thiosulfonate intermediate" evidence="4">
    <location>
        <position position="226"/>
    </location>
</feature>
<dbReference type="InterPro" id="IPR014729">
    <property type="entry name" value="Rossmann-like_a/b/a_fold"/>
</dbReference>
<dbReference type="Pfam" id="PF01507">
    <property type="entry name" value="PAPS_reduct"/>
    <property type="match status" value="1"/>
</dbReference>
<evidence type="ECO:0000256" key="3">
    <source>
        <dbReference type="ARBA" id="ARBA00024327"/>
    </source>
</evidence>
<feature type="binding site" evidence="4">
    <location>
        <position position="203"/>
    </location>
    <ligand>
        <name>[4Fe-4S] cluster</name>
        <dbReference type="ChEBI" id="CHEBI:49883"/>
    </ligand>
</feature>
<evidence type="ECO:0000313" key="7">
    <source>
        <dbReference type="Proteomes" id="UP001162734"/>
    </source>
</evidence>
<organism evidence="6 7">
    <name type="scientific">Anaeromyxobacter paludicola</name>
    <dbReference type="NCBI Taxonomy" id="2918171"/>
    <lineage>
        <taxon>Bacteria</taxon>
        <taxon>Pseudomonadati</taxon>
        <taxon>Myxococcota</taxon>
        <taxon>Myxococcia</taxon>
        <taxon>Myxococcales</taxon>
        <taxon>Cystobacterineae</taxon>
        <taxon>Anaeromyxobacteraceae</taxon>
        <taxon>Anaeromyxobacter</taxon>
    </lineage>
</organism>
<keyword evidence="4" id="KW-0408">Iron</keyword>
<evidence type="ECO:0000313" key="6">
    <source>
        <dbReference type="EMBL" id="BDG08440.1"/>
    </source>
</evidence>
<proteinExistence type="inferred from homology"/>
<dbReference type="SUPFAM" id="SSF52402">
    <property type="entry name" value="Adenine nucleotide alpha hydrolases-like"/>
    <property type="match status" value="1"/>
</dbReference>
<dbReference type="PANTHER" id="PTHR46509">
    <property type="entry name" value="PHOSPHOADENOSINE PHOSPHOSULFATE REDUCTASE"/>
    <property type="match status" value="1"/>
</dbReference>
<dbReference type="CDD" id="cd23945">
    <property type="entry name" value="PAPS_reductase"/>
    <property type="match status" value="1"/>
</dbReference>
<keyword evidence="4" id="KW-0479">Metal-binding</keyword>
<feature type="binding site" evidence="4">
    <location>
        <position position="118"/>
    </location>
    <ligand>
        <name>[4Fe-4S] cluster</name>
        <dbReference type="ChEBI" id="CHEBI:49883"/>
    </ligand>
</feature>
<dbReference type="PANTHER" id="PTHR46509:SF1">
    <property type="entry name" value="PHOSPHOADENOSINE PHOSPHOSULFATE REDUCTASE"/>
    <property type="match status" value="1"/>
</dbReference>
<dbReference type="Proteomes" id="UP001162734">
    <property type="component" value="Chromosome"/>
</dbReference>
<keyword evidence="2 4" id="KW-0560">Oxidoreductase</keyword>
<dbReference type="NCBIfam" id="TIGR00434">
    <property type="entry name" value="cysH"/>
    <property type="match status" value="1"/>
</dbReference>
<dbReference type="Gene3D" id="3.40.50.620">
    <property type="entry name" value="HUPs"/>
    <property type="match status" value="1"/>
</dbReference>
<keyword evidence="4" id="KW-0411">Iron-sulfur</keyword>
<dbReference type="EMBL" id="AP025592">
    <property type="protein sequence ID" value="BDG08440.1"/>
    <property type="molecule type" value="Genomic_DNA"/>
</dbReference>
<evidence type="ECO:0000256" key="2">
    <source>
        <dbReference type="ARBA" id="ARBA00023002"/>
    </source>
</evidence>
<evidence type="ECO:0000259" key="5">
    <source>
        <dbReference type="Pfam" id="PF01507"/>
    </source>
</evidence>
<comment type="similarity">
    <text evidence="1 4">Belongs to the PAPS reductase family. CysH subfamily.</text>
</comment>
<comment type="pathway">
    <text evidence="3 4">Sulfur metabolism; hydrogen sulfide biosynthesis; sulfite from sulfate.</text>
</comment>
<comment type="subcellular location">
    <subcellularLocation>
        <location evidence="4">Cytoplasm</location>
    </subcellularLocation>
</comment>
<dbReference type="EC" id="1.8.4.10" evidence="4"/>
<evidence type="ECO:0000256" key="4">
    <source>
        <dbReference type="HAMAP-Rule" id="MF_00063"/>
    </source>
</evidence>
<feature type="binding site" evidence="4">
    <location>
        <position position="200"/>
    </location>
    <ligand>
        <name>[4Fe-4S] cluster</name>
        <dbReference type="ChEBI" id="CHEBI:49883"/>
    </ligand>
</feature>
<comment type="function">
    <text evidence="4">Catalyzes the formation of sulfite from adenosine 5'-phosphosulfate (APS) using thioredoxin as an electron donor.</text>
</comment>
<feature type="binding site" evidence="4">
    <location>
        <position position="117"/>
    </location>
    <ligand>
        <name>[4Fe-4S] cluster</name>
        <dbReference type="ChEBI" id="CHEBI:49883"/>
    </ligand>
</feature>